<sequence>MCSYDSFYLGLVNNESICVCPLHKFGKQCMFTSTCPTNICQNNGKCIPADVTSPDSSYTCVCPDQFFGVNCQYSKARLDVSLINMRIPSYITAYFFTLSNTSQPMQTIILRKLTLFQHTTTFHISIPYHIVIIQSSGKYYLAVLQQSLQTDISTLIQPSQECIATEQLLNSTVTKMVPYRRIIFFHILCHTRTDLICFIDPAYLCLCTNDHHANCMEFKRDRNFQCKLKKYCANGAQCVQDHPTCPSTRICICPACFFGNECQFYTKGLGSTLDEILGYELKRNTILSKQPITVKVSAAITMIIFAVGTINCILSIMVFRRQASQKQGISFNAEKSKTIAKYAVIMVFLSNFGVYALQIIELRVFTDSIEERSWCVITYSSFMQTYSFTLIMFHYIGPLATNVISAITIIIITTRQRYRTAAKSNPRFKDLLKLKIKHYKHLIISPIIIIILTLPHLIISFILNCNKSSHLLWFYLSGYFLSFIPSAFIFQIFILPAPVYREEFMKLKSHIRRRFHILKLNATAL</sequence>
<feature type="transmembrane region" description="Helical" evidence="2">
    <location>
        <begin position="475"/>
        <end position="500"/>
    </location>
</feature>
<comment type="caution">
    <text evidence="1">Lacks conserved residue(s) required for the propagation of feature annotation.</text>
</comment>
<accession>A0A819UQ99</accession>
<evidence type="ECO:0000256" key="1">
    <source>
        <dbReference type="PROSITE-ProRule" id="PRU00076"/>
    </source>
</evidence>
<dbReference type="PROSITE" id="PS00022">
    <property type="entry name" value="EGF_1"/>
    <property type="match status" value="2"/>
</dbReference>
<feature type="transmembrane region" description="Helical" evidence="2">
    <location>
        <begin position="296"/>
        <end position="319"/>
    </location>
</feature>
<dbReference type="CDD" id="cd00054">
    <property type="entry name" value="EGF_CA"/>
    <property type="match status" value="1"/>
</dbReference>
<keyword evidence="2" id="KW-1133">Transmembrane helix</keyword>
<feature type="transmembrane region" description="Helical" evidence="2">
    <location>
        <begin position="392"/>
        <end position="413"/>
    </location>
</feature>
<dbReference type="AlphaFoldDB" id="A0A819UQ99"/>
<protein>
    <recommendedName>
        <fullName evidence="3">EGF-like domain-containing protein</fullName>
    </recommendedName>
</protein>
<dbReference type="SUPFAM" id="SSF57196">
    <property type="entry name" value="EGF/Laminin"/>
    <property type="match status" value="1"/>
</dbReference>
<keyword evidence="2" id="KW-0472">Membrane</keyword>
<dbReference type="PANTHER" id="PTHR24033">
    <property type="entry name" value="EGF-LIKE DOMAIN-CONTAINING PROTEIN"/>
    <property type="match status" value="1"/>
</dbReference>
<keyword evidence="1" id="KW-0245">EGF-like domain</keyword>
<keyword evidence="2" id="KW-0812">Transmembrane</keyword>
<proteinExistence type="predicted"/>
<feature type="disulfide bond" evidence="1">
    <location>
        <begin position="62"/>
        <end position="71"/>
    </location>
</feature>
<dbReference type="SMART" id="SM00181">
    <property type="entry name" value="EGF"/>
    <property type="match status" value="2"/>
</dbReference>
<evidence type="ECO:0000313" key="5">
    <source>
        <dbReference type="Proteomes" id="UP000663844"/>
    </source>
</evidence>
<evidence type="ECO:0000256" key="2">
    <source>
        <dbReference type="SAM" id="Phobius"/>
    </source>
</evidence>
<name>A0A819UQ99_9BILA</name>
<evidence type="ECO:0000259" key="3">
    <source>
        <dbReference type="PROSITE" id="PS50026"/>
    </source>
</evidence>
<dbReference type="InterPro" id="IPR000742">
    <property type="entry name" value="EGF"/>
</dbReference>
<dbReference type="Proteomes" id="UP000663844">
    <property type="component" value="Unassembled WGS sequence"/>
</dbReference>
<evidence type="ECO:0000313" key="4">
    <source>
        <dbReference type="EMBL" id="CAF4099043.1"/>
    </source>
</evidence>
<dbReference type="Gene3D" id="1.20.1070.10">
    <property type="entry name" value="Rhodopsin 7-helix transmembrane proteins"/>
    <property type="match status" value="1"/>
</dbReference>
<comment type="caution">
    <text evidence="4">The sequence shown here is derived from an EMBL/GenBank/DDBJ whole genome shotgun (WGS) entry which is preliminary data.</text>
</comment>
<dbReference type="Gene3D" id="2.10.25.10">
    <property type="entry name" value="Laminin"/>
    <property type="match status" value="1"/>
</dbReference>
<dbReference type="PANTHER" id="PTHR24033:SF151">
    <property type="entry name" value="NOTCH 2"/>
    <property type="match status" value="1"/>
</dbReference>
<dbReference type="PROSITE" id="PS50026">
    <property type="entry name" value="EGF_3"/>
    <property type="match status" value="1"/>
</dbReference>
<keyword evidence="1" id="KW-1015">Disulfide bond</keyword>
<reference evidence="4" key="1">
    <citation type="submission" date="2021-02" db="EMBL/GenBank/DDBJ databases">
        <authorList>
            <person name="Nowell W R."/>
        </authorList>
    </citation>
    <scope>NUCLEOTIDE SEQUENCE</scope>
</reference>
<dbReference type="InterPro" id="IPR051830">
    <property type="entry name" value="NOTCH_homolog"/>
</dbReference>
<gene>
    <name evidence="4" type="ORF">OXD698_LOCUS35323</name>
</gene>
<feature type="transmembrane region" description="Helical" evidence="2">
    <location>
        <begin position="442"/>
        <end position="463"/>
    </location>
</feature>
<dbReference type="Pfam" id="PF00008">
    <property type="entry name" value="EGF"/>
    <property type="match status" value="1"/>
</dbReference>
<dbReference type="EMBL" id="CAJOAZ010005414">
    <property type="protein sequence ID" value="CAF4099043.1"/>
    <property type="molecule type" value="Genomic_DNA"/>
</dbReference>
<feature type="transmembrane region" description="Helical" evidence="2">
    <location>
        <begin position="339"/>
        <end position="360"/>
    </location>
</feature>
<organism evidence="4 5">
    <name type="scientific">Adineta steineri</name>
    <dbReference type="NCBI Taxonomy" id="433720"/>
    <lineage>
        <taxon>Eukaryota</taxon>
        <taxon>Metazoa</taxon>
        <taxon>Spiralia</taxon>
        <taxon>Gnathifera</taxon>
        <taxon>Rotifera</taxon>
        <taxon>Eurotatoria</taxon>
        <taxon>Bdelloidea</taxon>
        <taxon>Adinetida</taxon>
        <taxon>Adinetidae</taxon>
        <taxon>Adineta</taxon>
    </lineage>
</organism>
<feature type="domain" description="EGF-like" evidence="3">
    <location>
        <begin position="31"/>
        <end position="72"/>
    </location>
</feature>